<keyword evidence="3" id="KW-1185">Reference proteome</keyword>
<dbReference type="Gene3D" id="1.20.1280.50">
    <property type="match status" value="1"/>
</dbReference>
<proteinExistence type="predicted"/>
<dbReference type="InterPro" id="IPR001810">
    <property type="entry name" value="F-box_dom"/>
</dbReference>
<dbReference type="OrthoDB" id="1938527at2759"/>
<reference evidence="3" key="1">
    <citation type="journal article" date="2019" name="Curr. Biol.">
        <title>Genome Sequence of Striga asiatica Provides Insight into the Evolution of Plant Parasitism.</title>
        <authorList>
            <person name="Yoshida S."/>
            <person name="Kim S."/>
            <person name="Wafula E.K."/>
            <person name="Tanskanen J."/>
            <person name="Kim Y.M."/>
            <person name="Honaas L."/>
            <person name="Yang Z."/>
            <person name="Spallek T."/>
            <person name="Conn C.E."/>
            <person name="Ichihashi Y."/>
            <person name="Cheong K."/>
            <person name="Cui S."/>
            <person name="Der J.P."/>
            <person name="Gundlach H."/>
            <person name="Jiao Y."/>
            <person name="Hori C."/>
            <person name="Ishida J.K."/>
            <person name="Kasahara H."/>
            <person name="Kiba T."/>
            <person name="Kim M.S."/>
            <person name="Koo N."/>
            <person name="Laohavisit A."/>
            <person name="Lee Y.H."/>
            <person name="Lumba S."/>
            <person name="McCourt P."/>
            <person name="Mortimer J.C."/>
            <person name="Mutuku J.M."/>
            <person name="Nomura T."/>
            <person name="Sasaki-Sekimoto Y."/>
            <person name="Seto Y."/>
            <person name="Wang Y."/>
            <person name="Wakatake T."/>
            <person name="Sakakibara H."/>
            <person name="Demura T."/>
            <person name="Yamaguchi S."/>
            <person name="Yoneyama K."/>
            <person name="Manabe R.I."/>
            <person name="Nelson D.C."/>
            <person name="Schulman A.H."/>
            <person name="Timko M.P."/>
            <person name="dePamphilis C.W."/>
            <person name="Choi D."/>
            <person name="Shirasu K."/>
        </authorList>
    </citation>
    <scope>NUCLEOTIDE SEQUENCE [LARGE SCALE GENOMIC DNA]</scope>
    <source>
        <strain evidence="3">cv. UVA1</strain>
    </source>
</reference>
<dbReference type="Pfam" id="PF00646">
    <property type="entry name" value="F-box"/>
    <property type="match status" value="1"/>
</dbReference>
<dbReference type="PANTHER" id="PTHR31672:SF11">
    <property type="entry name" value="F-BOX PROTEIN CPR1-LIKE ISOFORM X2"/>
    <property type="match status" value="1"/>
</dbReference>
<dbReference type="SMART" id="SM00256">
    <property type="entry name" value="FBOX"/>
    <property type="match status" value="1"/>
</dbReference>
<dbReference type="AlphaFoldDB" id="A0A5A7P4A1"/>
<comment type="caution">
    <text evidence="2">The sequence shown here is derived from an EMBL/GenBank/DDBJ whole genome shotgun (WGS) entry which is preliminary data.</text>
</comment>
<dbReference type="PANTHER" id="PTHR31672">
    <property type="entry name" value="BNACNNG10540D PROTEIN"/>
    <property type="match status" value="1"/>
</dbReference>
<evidence type="ECO:0000313" key="3">
    <source>
        <dbReference type="Proteomes" id="UP000325081"/>
    </source>
</evidence>
<dbReference type="EMBL" id="BKCP01002002">
    <property type="protein sequence ID" value="GER27550.1"/>
    <property type="molecule type" value="Genomic_DNA"/>
</dbReference>
<evidence type="ECO:0000313" key="2">
    <source>
        <dbReference type="EMBL" id="GER27550.1"/>
    </source>
</evidence>
<dbReference type="InterPro" id="IPR050796">
    <property type="entry name" value="SCF_F-box_component"/>
</dbReference>
<name>A0A5A7P4A1_STRAF</name>
<dbReference type="SUPFAM" id="SSF81383">
    <property type="entry name" value="F-box domain"/>
    <property type="match status" value="1"/>
</dbReference>
<organism evidence="2 3">
    <name type="scientific">Striga asiatica</name>
    <name type="common">Asiatic witchweed</name>
    <name type="synonym">Buchnera asiatica</name>
    <dbReference type="NCBI Taxonomy" id="4170"/>
    <lineage>
        <taxon>Eukaryota</taxon>
        <taxon>Viridiplantae</taxon>
        <taxon>Streptophyta</taxon>
        <taxon>Embryophyta</taxon>
        <taxon>Tracheophyta</taxon>
        <taxon>Spermatophyta</taxon>
        <taxon>Magnoliopsida</taxon>
        <taxon>eudicotyledons</taxon>
        <taxon>Gunneridae</taxon>
        <taxon>Pentapetalae</taxon>
        <taxon>asterids</taxon>
        <taxon>lamiids</taxon>
        <taxon>Lamiales</taxon>
        <taxon>Orobanchaceae</taxon>
        <taxon>Buchnereae</taxon>
        <taxon>Striga</taxon>
    </lineage>
</organism>
<sequence>MKKKRPIEVKPNNLLRLVEQRLQSRRQGKYSNNDQQALDIPEDCLYNIVLRLPLESILTSRFVCKSWYKVINSPHFKNLHLTHSEPGLIFLSPIARSNSSQDPEPKVNFSVEAKSMGLDMPLLDSVPPLYHIKFLEIKNGKSVTREYNSTCIGRIKAAGNCLILLENRAKKGGGGCLILMNPVTRELKNIPLGTVSYEGVESYGLAFSKELQIYKLVHLFFVSGFIGCEVMDIRQGSWREVDGPQNIHRRMLGLGSPIFAMGALHWSHPPFMSNNGHLVSMTLNDEKFRTIPFADGIRISNGIFEMGGLVWCMSREEAHWVSVWALRGLDGERWERMYSICAEGVGYMVPLYCGGGVNGKFVFRSKDQVLYACDRRSGDMEKIGKIWEWRNYFPHVNGLVSWRN</sequence>
<dbReference type="Proteomes" id="UP000325081">
    <property type="component" value="Unassembled WGS sequence"/>
</dbReference>
<protein>
    <submittedName>
        <fullName evidence="2">F-box family protein</fullName>
    </submittedName>
</protein>
<feature type="domain" description="F-box" evidence="1">
    <location>
        <begin position="34"/>
        <end position="79"/>
    </location>
</feature>
<dbReference type="PROSITE" id="PS50181">
    <property type="entry name" value="FBOX"/>
    <property type="match status" value="1"/>
</dbReference>
<evidence type="ECO:0000259" key="1">
    <source>
        <dbReference type="PROSITE" id="PS50181"/>
    </source>
</evidence>
<gene>
    <name evidence="2" type="ORF">STAS_03268</name>
</gene>
<dbReference type="InterPro" id="IPR036047">
    <property type="entry name" value="F-box-like_dom_sf"/>
</dbReference>
<accession>A0A5A7P4A1</accession>